<comment type="caution">
    <text evidence="2">The sequence shown here is derived from an EMBL/GenBank/DDBJ whole genome shotgun (WGS) entry which is preliminary data.</text>
</comment>
<feature type="compositionally biased region" description="Basic and acidic residues" evidence="1">
    <location>
        <begin position="11"/>
        <end position="38"/>
    </location>
</feature>
<accession>A0AAV0MA60</accession>
<evidence type="ECO:0000256" key="1">
    <source>
        <dbReference type="SAM" id="MobiDB-lite"/>
    </source>
</evidence>
<name>A0AAV0MA60_9ROSI</name>
<evidence type="ECO:0000313" key="3">
    <source>
        <dbReference type="Proteomes" id="UP001154282"/>
    </source>
</evidence>
<feature type="compositionally biased region" description="Basic residues" evidence="1">
    <location>
        <begin position="64"/>
        <end position="79"/>
    </location>
</feature>
<reference evidence="2" key="1">
    <citation type="submission" date="2022-08" db="EMBL/GenBank/DDBJ databases">
        <authorList>
            <person name="Gutierrez-Valencia J."/>
        </authorList>
    </citation>
    <scope>NUCLEOTIDE SEQUENCE</scope>
</reference>
<feature type="compositionally biased region" description="Basic and acidic residues" evidence="1">
    <location>
        <begin position="46"/>
        <end position="58"/>
    </location>
</feature>
<sequence length="125" mass="14262">MVLPDVPEAVQGRERVQVPLHEREPPAADADLRPEPSPRRRGILRGVRERIPRPHEAEPPLLPNRRHRRLQRVHPRPPPRPHEFHRVGDADGVRQVFGAHGEVQGGRDPQGLVHHVYRSGFGDHV</sequence>
<dbReference type="AlphaFoldDB" id="A0AAV0MA60"/>
<gene>
    <name evidence="2" type="ORF">LITE_LOCUS27555</name>
</gene>
<dbReference type="EMBL" id="CAMGYJ010000007">
    <property type="protein sequence ID" value="CAI0443147.1"/>
    <property type="molecule type" value="Genomic_DNA"/>
</dbReference>
<keyword evidence="3" id="KW-1185">Reference proteome</keyword>
<proteinExistence type="predicted"/>
<evidence type="ECO:0000313" key="2">
    <source>
        <dbReference type="EMBL" id="CAI0443147.1"/>
    </source>
</evidence>
<dbReference type="Proteomes" id="UP001154282">
    <property type="component" value="Unassembled WGS sequence"/>
</dbReference>
<organism evidence="2 3">
    <name type="scientific">Linum tenue</name>
    <dbReference type="NCBI Taxonomy" id="586396"/>
    <lineage>
        <taxon>Eukaryota</taxon>
        <taxon>Viridiplantae</taxon>
        <taxon>Streptophyta</taxon>
        <taxon>Embryophyta</taxon>
        <taxon>Tracheophyta</taxon>
        <taxon>Spermatophyta</taxon>
        <taxon>Magnoliopsida</taxon>
        <taxon>eudicotyledons</taxon>
        <taxon>Gunneridae</taxon>
        <taxon>Pentapetalae</taxon>
        <taxon>rosids</taxon>
        <taxon>fabids</taxon>
        <taxon>Malpighiales</taxon>
        <taxon>Linaceae</taxon>
        <taxon>Linum</taxon>
    </lineage>
</organism>
<feature type="region of interest" description="Disordered" evidence="1">
    <location>
        <begin position="1"/>
        <end position="88"/>
    </location>
</feature>
<protein>
    <submittedName>
        <fullName evidence="2">Uncharacterized protein</fullName>
    </submittedName>
</protein>